<gene>
    <name evidence="2" type="ORF">Fcan01_23131</name>
</gene>
<feature type="non-terminal residue" evidence="2">
    <location>
        <position position="1"/>
    </location>
</feature>
<accession>A0A226DAI9</accession>
<dbReference type="EMBL" id="LNIX01000027">
    <property type="protein sequence ID" value="OXA42183.1"/>
    <property type="molecule type" value="Genomic_DNA"/>
</dbReference>
<name>A0A226DAI9_FOLCA</name>
<feature type="chain" id="PRO_5012759315" evidence="1">
    <location>
        <begin position="17"/>
        <end position="171"/>
    </location>
</feature>
<dbReference type="Proteomes" id="UP000198287">
    <property type="component" value="Unassembled WGS sequence"/>
</dbReference>
<comment type="caution">
    <text evidence="2">The sequence shown here is derived from an EMBL/GenBank/DDBJ whole genome shotgun (WGS) entry which is preliminary data.</text>
</comment>
<evidence type="ECO:0000313" key="3">
    <source>
        <dbReference type="Proteomes" id="UP000198287"/>
    </source>
</evidence>
<dbReference type="AlphaFoldDB" id="A0A226DAI9"/>
<reference evidence="2 3" key="1">
    <citation type="submission" date="2015-12" db="EMBL/GenBank/DDBJ databases">
        <title>The genome of Folsomia candida.</title>
        <authorList>
            <person name="Faddeeva A."/>
            <person name="Derks M.F."/>
            <person name="Anvar Y."/>
            <person name="Smit S."/>
            <person name="Van Straalen N."/>
            <person name="Roelofs D."/>
        </authorList>
    </citation>
    <scope>NUCLEOTIDE SEQUENCE [LARGE SCALE GENOMIC DNA]</scope>
    <source>
        <strain evidence="2 3">VU population</strain>
        <tissue evidence="2">Whole body</tissue>
    </source>
</reference>
<evidence type="ECO:0000256" key="1">
    <source>
        <dbReference type="SAM" id="SignalP"/>
    </source>
</evidence>
<evidence type="ECO:0000313" key="2">
    <source>
        <dbReference type="EMBL" id="OXA42183.1"/>
    </source>
</evidence>
<proteinExistence type="predicted"/>
<keyword evidence="1" id="KW-0732">Signal</keyword>
<sequence>SIFLVNFVLSGHLSLAILINPDTFLNSQLVKGLWGHGTDIHDRFEGGWVENKSRNLQPTHICRAKLGQVSIIPGELFNETCYISGNPTLANGGTGVCRKFIYGKGNNLHKSMAVLGNFSPKVGKCFYEMQVKADTMKWDVSFTTEKFELLVSKGKWKEPCGKDVEDLKETE</sequence>
<protein>
    <submittedName>
        <fullName evidence="2">Uncharacterized protein</fullName>
    </submittedName>
</protein>
<organism evidence="2 3">
    <name type="scientific">Folsomia candida</name>
    <name type="common">Springtail</name>
    <dbReference type="NCBI Taxonomy" id="158441"/>
    <lineage>
        <taxon>Eukaryota</taxon>
        <taxon>Metazoa</taxon>
        <taxon>Ecdysozoa</taxon>
        <taxon>Arthropoda</taxon>
        <taxon>Hexapoda</taxon>
        <taxon>Collembola</taxon>
        <taxon>Entomobryomorpha</taxon>
        <taxon>Isotomoidea</taxon>
        <taxon>Isotomidae</taxon>
        <taxon>Proisotominae</taxon>
        <taxon>Folsomia</taxon>
    </lineage>
</organism>
<keyword evidence="3" id="KW-1185">Reference proteome</keyword>
<feature type="signal peptide" evidence="1">
    <location>
        <begin position="1"/>
        <end position="16"/>
    </location>
</feature>